<reference evidence="19 20" key="1">
    <citation type="submission" date="2010-04" db="EMBL/GenBank/DDBJ databases">
        <title>The Genome Sequence of Escherichia coli H386.</title>
        <authorList>
            <consortium name="The Broad Institute Genome Sequencing Platform"/>
            <consortium name="The Broad Institute Genome Sequencing Center for Infectious Disease"/>
            <person name="Feldgarden M."/>
            <person name="Gordon D.M."/>
            <person name="Johnson J.R."/>
            <person name="Johnston B.D."/>
            <person name="Young S."/>
            <person name="Zeng Q."/>
            <person name="Koehrsen M."/>
            <person name="Alvarado L."/>
            <person name="Berlin A.M."/>
            <person name="Borenstein D."/>
            <person name="Chapman S.B."/>
            <person name="Chen Z."/>
            <person name="Engels R."/>
            <person name="Freedman E."/>
            <person name="Gellesch M."/>
            <person name="Goldberg J."/>
            <person name="Griggs A."/>
            <person name="Gujja S."/>
            <person name="Heilman E.R."/>
            <person name="Heiman D.I."/>
            <person name="Hepburn T.A."/>
            <person name="Howarth C."/>
            <person name="Jen D."/>
            <person name="Larson L."/>
            <person name="Mehta T."/>
            <person name="Park D."/>
            <person name="Pearson M."/>
            <person name="Richards J."/>
            <person name="Roberts A."/>
            <person name="Saif S."/>
            <person name="Shea T.D."/>
            <person name="Shenoy N."/>
            <person name="Sisk P."/>
            <person name="Stolte C."/>
            <person name="Sykes S.N."/>
            <person name="Walk T."/>
            <person name="White J."/>
            <person name="Yandava C."/>
            <person name="Haas B."/>
            <person name="Henn M.R."/>
            <person name="Nusbaum C."/>
            <person name="Birren B."/>
        </authorList>
    </citation>
    <scope>NUCLEOTIDE SEQUENCE [LARGE SCALE GENOMIC DNA]</scope>
    <source>
        <strain evidence="19 20">H386</strain>
    </source>
</reference>
<evidence type="ECO:0000256" key="13">
    <source>
        <dbReference type="ARBA" id="ARBA00023075"/>
    </source>
</evidence>
<keyword evidence="9 16" id="KW-1133">Transmembrane helix</keyword>
<evidence type="ECO:0000256" key="8">
    <source>
        <dbReference type="ARBA" id="ARBA00022967"/>
    </source>
</evidence>
<dbReference type="NCBIfam" id="NF003747">
    <property type="entry name" value="PRK05346.1-2"/>
    <property type="match status" value="1"/>
</dbReference>
<comment type="cofactor">
    <cofactor evidence="16 17">
        <name>FMN</name>
        <dbReference type="ChEBI" id="CHEBI:58210"/>
    </cofactor>
</comment>
<evidence type="ECO:0000256" key="17">
    <source>
        <dbReference type="PIRNR" id="PIRNR009437"/>
    </source>
</evidence>
<keyword evidence="3" id="KW-0997">Cell inner membrane</keyword>
<keyword evidence="7 16" id="KW-0812">Transmembrane</keyword>
<sequence>MIRSGDFFDFHFDRDNNSMRKGKIIVASMMVLCVLIFVAAAAWFMLFQGEMTEPTEEEKQAAILHAAGLMKSETQDKKSVETLYHRYIIQRHVNLDSGELVAGSSADTARQKCEKLAPERDPAQVRQRCTVADVFFVKDKNNEIQQVIIPVTGKGAKSMMHAFLALGLDGRTVRNLYYYQQRETPFLGARVEDANWRKQWPGKRLLDNSGHPALKIVQDKPEHADEYTVDGISGATLTSTGVEKSINYWMGPQGYGQFLQRLASDRNNLNL</sequence>
<comment type="caution">
    <text evidence="16">Lacks conserved residue(s) required for the propagation of feature annotation.</text>
</comment>
<comment type="catalytic activity">
    <reaction evidence="16 17">
        <text>a ubiquinone + n Na(+)(in) + NADH + H(+) = a ubiquinol + n Na(+)(out) + NAD(+)</text>
        <dbReference type="Rhea" id="RHEA:47748"/>
        <dbReference type="Rhea" id="RHEA-COMP:9565"/>
        <dbReference type="Rhea" id="RHEA-COMP:9566"/>
        <dbReference type="ChEBI" id="CHEBI:15378"/>
        <dbReference type="ChEBI" id="CHEBI:16389"/>
        <dbReference type="ChEBI" id="CHEBI:17976"/>
        <dbReference type="ChEBI" id="CHEBI:29101"/>
        <dbReference type="ChEBI" id="CHEBI:57540"/>
        <dbReference type="ChEBI" id="CHEBI:57945"/>
        <dbReference type="EC" id="7.2.1.1"/>
    </reaction>
</comment>
<comment type="similarity">
    <text evidence="16 17">Belongs to the NqrC family.</text>
</comment>
<dbReference type="NCBIfam" id="TIGR01938">
    <property type="entry name" value="nqrC"/>
    <property type="match status" value="1"/>
</dbReference>
<feature type="modified residue" description="FMN phosphoryl threonine" evidence="16">
    <location>
        <position position="236"/>
    </location>
</feature>
<keyword evidence="12 16" id="KW-0406">Ion transport</keyword>
<dbReference type="InterPro" id="IPR007329">
    <property type="entry name" value="FMN-bd"/>
</dbReference>
<evidence type="ECO:0000256" key="7">
    <source>
        <dbReference type="ARBA" id="ARBA00022692"/>
    </source>
</evidence>
<evidence type="ECO:0000313" key="20">
    <source>
        <dbReference type="Proteomes" id="UP000193045"/>
    </source>
</evidence>
<dbReference type="GO" id="GO:0006814">
    <property type="term" value="P:sodium ion transport"/>
    <property type="evidence" value="ECO:0007669"/>
    <property type="project" value="UniProtKB-UniRule"/>
</dbReference>
<comment type="function">
    <text evidence="16">NQR complex catalyzes the reduction of ubiquinone-1 to ubiquinol by two successive reactions, coupled with the transport of Na(+) ions from the cytoplasm to the periplasm. NqrA to NqrE are probably involved in the second step, the conversion of ubisemiquinone to ubiquinol.</text>
</comment>
<dbReference type="AlphaFoldDB" id="A0A1X3JI79"/>
<evidence type="ECO:0000256" key="4">
    <source>
        <dbReference type="ARBA" id="ARBA00022553"/>
    </source>
</evidence>
<evidence type="ECO:0000256" key="14">
    <source>
        <dbReference type="ARBA" id="ARBA00023136"/>
    </source>
</evidence>
<feature type="transmembrane region" description="Helical" evidence="16">
    <location>
        <begin position="24"/>
        <end position="46"/>
    </location>
</feature>
<evidence type="ECO:0000256" key="11">
    <source>
        <dbReference type="ARBA" id="ARBA00023053"/>
    </source>
</evidence>
<comment type="subcellular location">
    <subcellularLocation>
        <location evidence="16">Cell membrane</location>
        <topology evidence="16">Single-pass membrane protein</topology>
    </subcellularLocation>
</comment>
<keyword evidence="4 16" id="KW-0597">Phosphoprotein</keyword>
<keyword evidence="8 16" id="KW-1278">Translocase</keyword>
<dbReference type="InterPro" id="IPR010204">
    <property type="entry name" value="NqrC"/>
</dbReference>
<keyword evidence="6 16" id="KW-0288">FMN</keyword>
<keyword evidence="15 16" id="KW-0739">Sodium transport</keyword>
<dbReference type="Proteomes" id="UP000193045">
    <property type="component" value="Unassembled WGS sequence"/>
</dbReference>
<gene>
    <name evidence="16" type="primary">nqrC</name>
    <name evidence="19" type="ORF">ECVG_04992</name>
</gene>
<organism evidence="19 20">
    <name type="scientific">Escherichia coli H386</name>
    <dbReference type="NCBI Taxonomy" id="656397"/>
    <lineage>
        <taxon>Bacteria</taxon>
        <taxon>Pseudomonadati</taxon>
        <taxon>Pseudomonadota</taxon>
        <taxon>Gammaproteobacteria</taxon>
        <taxon>Enterobacterales</taxon>
        <taxon>Enterobacteriaceae</taxon>
        <taxon>Escherichia</taxon>
    </lineage>
</organism>
<evidence type="ECO:0000256" key="16">
    <source>
        <dbReference type="HAMAP-Rule" id="MF_00427"/>
    </source>
</evidence>
<accession>A0A1X3JI79</accession>
<dbReference type="Pfam" id="PF04205">
    <property type="entry name" value="FMN_bind"/>
    <property type="match status" value="1"/>
</dbReference>
<dbReference type="PIRSF" id="PIRSF009437">
    <property type="entry name" value="NQR-1_subunit_C"/>
    <property type="match status" value="1"/>
</dbReference>
<keyword evidence="13 16" id="KW-0830">Ubiquinone</keyword>
<evidence type="ECO:0000256" key="3">
    <source>
        <dbReference type="ARBA" id="ARBA00022519"/>
    </source>
</evidence>
<keyword evidence="14 16" id="KW-0472">Membrane</keyword>
<dbReference type="GO" id="GO:0016655">
    <property type="term" value="F:oxidoreductase activity, acting on NAD(P)H, quinone or similar compound as acceptor"/>
    <property type="evidence" value="ECO:0007669"/>
    <property type="project" value="UniProtKB-UniRule"/>
</dbReference>
<dbReference type="PANTHER" id="PTHR37838:SF1">
    <property type="entry name" value="NA(+)-TRANSLOCATING NADH-QUINONE REDUCTASE SUBUNIT C"/>
    <property type="match status" value="1"/>
</dbReference>
<keyword evidence="5 16" id="KW-0285">Flavoprotein</keyword>
<name>A0A1X3JI79_ECOLX</name>
<keyword evidence="11 16" id="KW-0915">Sodium</keyword>
<dbReference type="GO" id="GO:0010181">
    <property type="term" value="F:FMN binding"/>
    <property type="evidence" value="ECO:0007669"/>
    <property type="project" value="UniProtKB-UniRule"/>
</dbReference>
<evidence type="ECO:0000256" key="2">
    <source>
        <dbReference type="ARBA" id="ARBA00022475"/>
    </source>
</evidence>
<keyword evidence="10 16" id="KW-0520">NAD</keyword>
<dbReference type="HAMAP" id="MF_00427">
    <property type="entry name" value="NqrC"/>
    <property type="match status" value="1"/>
</dbReference>
<comment type="caution">
    <text evidence="19">The sequence shown here is derived from an EMBL/GenBank/DDBJ whole genome shotgun (WGS) entry which is preliminary data.</text>
</comment>
<keyword evidence="2 16" id="KW-1003">Cell membrane</keyword>
<comment type="subunit">
    <text evidence="16 17">Composed of six subunits; NqrA, NqrB, NqrC, NqrD, NqrE and NqrF.</text>
</comment>
<dbReference type="SMART" id="SM00900">
    <property type="entry name" value="FMN_bind"/>
    <property type="match status" value="1"/>
</dbReference>
<evidence type="ECO:0000256" key="5">
    <source>
        <dbReference type="ARBA" id="ARBA00022630"/>
    </source>
</evidence>
<dbReference type="EC" id="7.2.1.1" evidence="16 17"/>
<evidence type="ECO:0000313" key="19">
    <source>
        <dbReference type="EMBL" id="OSL13238.1"/>
    </source>
</evidence>
<protein>
    <recommendedName>
        <fullName evidence="16 17">Na(+)-translocating NADH-quinone reductase subunit C</fullName>
        <shortName evidence="16 17">Na(+)-NQR subunit C</shortName>
        <shortName evidence="16 17">Na(+)-translocating NQR subunit C</shortName>
        <ecNumber evidence="16 17">7.2.1.1</ecNumber>
    </recommendedName>
    <alternativeName>
        <fullName evidence="16 17">NQR complex subunit C</fullName>
    </alternativeName>
    <alternativeName>
        <fullName evidence="16 17">NQR-1 subunit C</fullName>
    </alternativeName>
</protein>
<dbReference type="EMBL" id="ADJB01000040">
    <property type="protein sequence ID" value="OSL13238.1"/>
    <property type="molecule type" value="Genomic_DNA"/>
</dbReference>
<proteinExistence type="inferred from homology"/>
<evidence type="ECO:0000256" key="15">
    <source>
        <dbReference type="ARBA" id="ARBA00023201"/>
    </source>
</evidence>
<evidence type="ECO:0000256" key="9">
    <source>
        <dbReference type="ARBA" id="ARBA00022989"/>
    </source>
</evidence>
<evidence type="ECO:0000256" key="12">
    <source>
        <dbReference type="ARBA" id="ARBA00023065"/>
    </source>
</evidence>
<dbReference type="GO" id="GO:0005886">
    <property type="term" value="C:plasma membrane"/>
    <property type="evidence" value="ECO:0007669"/>
    <property type="project" value="UniProtKB-SubCell"/>
</dbReference>
<evidence type="ECO:0000256" key="10">
    <source>
        <dbReference type="ARBA" id="ARBA00023027"/>
    </source>
</evidence>
<evidence type="ECO:0000259" key="18">
    <source>
        <dbReference type="SMART" id="SM00900"/>
    </source>
</evidence>
<dbReference type="RefSeq" id="WP_012372823.1">
    <property type="nucleotide sequence ID" value="NZ_ADJB01000040.1"/>
</dbReference>
<dbReference type="PANTHER" id="PTHR37838">
    <property type="entry name" value="NA(+)-TRANSLOCATING NADH-QUINONE REDUCTASE SUBUNIT C"/>
    <property type="match status" value="1"/>
</dbReference>
<evidence type="ECO:0000256" key="1">
    <source>
        <dbReference type="ARBA" id="ARBA00022448"/>
    </source>
</evidence>
<keyword evidence="1 16" id="KW-0813">Transport</keyword>
<feature type="domain" description="FMN-binding" evidence="18">
    <location>
        <begin position="155"/>
        <end position="253"/>
    </location>
</feature>
<evidence type="ECO:0000256" key="6">
    <source>
        <dbReference type="ARBA" id="ARBA00022643"/>
    </source>
</evidence>